<protein>
    <submittedName>
        <fullName evidence="3">Band 7 protein</fullName>
    </submittedName>
</protein>
<sequence length="357" mass="38126">MGAGKGRGGRADRGARGPEGPGSGTGASASGPLFDRRRIEEIMMSDRTRGGSGGRRLLLKGFLLAVGALVVLGAVLSGCSRVSTRPDEIVLHYAGGTFEAIKFERCINPSSGATMLGPGDTAYSYPFGQRTFDFSGAEDAESQPLSVVSKDNVEMKVSGVATFTLNTDCGTLRQFHEKIGLKFRAYFEEEGESSDGWRRMLGIYMRVPLDRALDAASQEFEWRGLFNDPKVKQQWEARVGQLAREFIKEAAGAGYFCGQNYAGSGECGDISLTIQKPEPPENLVAALSAEQAAKAENAAQAQRNAKVRTEIESIKDLVKVLGPNGAVLWQAIQKGQVTVVPVPQGSDLDLTPSAGGR</sequence>
<dbReference type="STRING" id="161355.PS9374_02460"/>
<reference evidence="3 4" key="1">
    <citation type="journal article" date="2016" name="Genome Announc.">
        <title>Draft Genome Sequence of Planomonospora sphaerica JCM9374, a Rare Actinomycete.</title>
        <authorList>
            <person name="Dohra H."/>
            <person name="Suzuki T."/>
            <person name="Inoue Y."/>
            <person name="Kodani S."/>
        </authorList>
    </citation>
    <scope>NUCLEOTIDE SEQUENCE [LARGE SCALE GENOMIC DNA]</scope>
    <source>
        <strain evidence="3 4">JCM 9374</strain>
    </source>
</reference>
<keyword evidence="2" id="KW-0472">Membrane</keyword>
<comment type="caution">
    <text evidence="3">The sequence shown here is derived from an EMBL/GenBank/DDBJ whole genome shotgun (WGS) entry which is preliminary data.</text>
</comment>
<dbReference type="Proteomes" id="UP000077701">
    <property type="component" value="Unassembled WGS sequence"/>
</dbReference>
<name>A0A171CJQ6_9ACTN</name>
<gene>
    <name evidence="3" type="ORF">PS9374_02460</name>
</gene>
<evidence type="ECO:0000313" key="4">
    <source>
        <dbReference type="Proteomes" id="UP000077701"/>
    </source>
</evidence>
<evidence type="ECO:0000256" key="2">
    <source>
        <dbReference type="SAM" id="Phobius"/>
    </source>
</evidence>
<feature type="transmembrane region" description="Helical" evidence="2">
    <location>
        <begin position="57"/>
        <end position="76"/>
    </location>
</feature>
<reference evidence="4" key="2">
    <citation type="submission" date="2016-04" db="EMBL/GenBank/DDBJ databases">
        <title>Planomonospora sphaerica JCM9374 whole genome shotgun sequence.</title>
        <authorList>
            <person name="Suzuki T."/>
            <person name="Dohra H."/>
            <person name="Kodani S."/>
        </authorList>
    </citation>
    <scope>NUCLEOTIDE SEQUENCE [LARGE SCALE GENOMIC DNA]</scope>
    <source>
        <strain evidence="4">JCM 9374</strain>
    </source>
</reference>
<dbReference type="AlphaFoldDB" id="A0A171CJQ6"/>
<organism evidence="3 4">
    <name type="scientific">Planomonospora sphaerica</name>
    <dbReference type="NCBI Taxonomy" id="161355"/>
    <lineage>
        <taxon>Bacteria</taxon>
        <taxon>Bacillati</taxon>
        <taxon>Actinomycetota</taxon>
        <taxon>Actinomycetes</taxon>
        <taxon>Streptosporangiales</taxon>
        <taxon>Streptosporangiaceae</taxon>
        <taxon>Planomonospora</taxon>
    </lineage>
</organism>
<evidence type="ECO:0000256" key="1">
    <source>
        <dbReference type="SAM" id="MobiDB-lite"/>
    </source>
</evidence>
<keyword evidence="4" id="KW-1185">Reference proteome</keyword>
<feature type="region of interest" description="Disordered" evidence="1">
    <location>
        <begin position="1"/>
        <end position="31"/>
    </location>
</feature>
<proteinExistence type="predicted"/>
<evidence type="ECO:0000313" key="3">
    <source>
        <dbReference type="EMBL" id="GAT66808.1"/>
    </source>
</evidence>
<dbReference type="EMBL" id="BDCX01000005">
    <property type="protein sequence ID" value="GAT66808.1"/>
    <property type="molecule type" value="Genomic_DNA"/>
</dbReference>
<accession>A0A171CJQ6</accession>
<keyword evidence="2" id="KW-1133">Transmembrane helix</keyword>
<keyword evidence="2" id="KW-0812">Transmembrane</keyword>